<gene>
    <name evidence="2" type="ORF">XH94_37135</name>
</gene>
<dbReference type="Proteomes" id="UP000290565">
    <property type="component" value="Unassembled WGS sequence"/>
</dbReference>
<dbReference type="AlphaFoldDB" id="A0A4Q0RWV3"/>
<evidence type="ECO:0000313" key="2">
    <source>
        <dbReference type="EMBL" id="RXH23023.1"/>
    </source>
</evidence>
<reference evidence="2 3" key="1">
    <citation type="submission" date="2015-04" db="EMBL/GenBank/DDBJ databases">
        <title>Comparative genomics of rhizobia nodulating Arachis hypogaea in China.</title>
        <authorList>
            <person name="Li Y."/>
        </authorList>
    </citation>
    <scope>NUCLEOTIDE SEQUENCE [LARGE SCALE GENOMIC DNA]</scope>
    <source>
        <strain evidence="2 3">CCBAU 51787</strain>
    </source>
</reference>
<feature type="compositionally biased region" description="Basic and acidic residues" evidence="1">
    <location>
        <begin position="1"/>
        <end position="13"/>
    </location>
</feature>
<proteinExistence type="predicted"/>
<evidence type="ECO:0000256" key="1">
    <source>
        <dbReference type="SAM" id="MobiDB-lite"/>
    </source>
</evidence>
<comment type="caution">
    <text evidence="2">The sequence shown here is derived from an EMBL/GenBank/DDBJ whole genome shotgun (WGS) entry which is preliminary data.</text>
</comment>
<evidence type="ECO:0000313" key="3">
    <source>
        <dbReference type="Proteomes" id="UP000290565"/>
    </source>
</evidence>
<organism evidence="2 3">
    <name type="scientific">Bradyrhizobium zhanjiangense</name>
    <dbReference type="NCBI Taxonomy" id="1325107"/>
    <lineage>
        <taxon>Bacteria</taxon>
        <taxon>Pseudomonadati</taxon>
        <taxon>Pseudomonadota</taxon>
        <taxon>Alphaproteobacteria</taxon>
        <taxon>Hyphomicrobiales</taxon>
        <taxon>Nitrobacteraceae</taxon>
        <taxon>Bradyrhizobium</taxon>
    </lineage>
</organism>
<feature type="region of interest" description="Disordered" evidence="1">
    <location>
        <begin position="1"/>
        <end position="44"/>
    </location>
</feature>
<name>A0A4Q0RWV3_9BRAD</name>
<dbReference type="EMBL" id="LBJM01000203">
    <property type="protein sequence ID" value="RXH23023.1"/>
    <property type="molecule type" value="Genomic_DNA"/>
</dbReference>
<sequence>MRAREFARDRAIREANQAFKAPEPQTPTTDYAKAQRSLQENRERLKAQRLAREANAGTNRP</sequence>
<protein>
    <submittedName>
        <fullName evidence="2">Uncharacterized protein</fullName>
    </submittedName>
</protein>
<accession>A0A4Q0RWV3</accession>